<sequence>MVSQDFLRQLAGYGLTTAKILYRMPDHPDFLQTYVWQDYDLAPRFPELHRFLDFWRRELDGPLHSITVAHSQLIRPAEIVNVNGVLTLH</sequence>
<dbReference type="InterPro" id="IPR009354">
    <property type="entry name" value="Usg"/>
</dbReference>
<dbReference type="STRING" id="1036779.SAMN04515666_110151"/>
<dbReference type="AlphaFoldDB" id="A0A1H7XRQ4"/>
<accession>A0A1H7XRQ4</accession>
<evidence type="ECO:0000313" key="1">
    <source>
        <dbReference type="EMBL" id="SEM36642.1"/>
    </source>
</evidence>
<dbReference type="Pfam" id="PF06233">
    <property type="entry name" value="Usg"/>
    <property type="match status" value="1"/>
</dbReference>
<dbReference type="RefSeq" id="WP_091841123.1">
    <property type="nucleotide sequence ID" value="NZ_FOAN01000010.1"/>
</dbReference>
<dbReference type="Proteomes" id="UP000199664">
    <property type="component" value="Unassembled WGS sequence"/>
</dbReference>
<evidence type="ECO:0008006" key="3">
    <source>
        <dbReference type="Google" id="ProtNLM"/>
    </source>
</evidence>
<gene>
    <name evidence="1" type="ORF">SAMN04515666_110151</name>
</gene>
<name>A0A1H7XRQ4_9HYPH</name>
<protein>
    <recommendedName>
        <fullName evidence="3">Aspartate-semialdehyde dehydrogenase</fullName>
    </recommendedName>
</protein>
<organism evidence="1 2">
    <name type="scientific">Bosea lupini</name>
    <dbReference type="NCBI Taxonomy" id="1036779"/>
    <lineage>
        <taxon>Bacteria</taxon>
        <taxon>Pseudomonadati</taxon>
        <taxon>Pseudomonadota</taxon>
        <taxon>Alphaproteobacteria</taxon>
        <taxon>Hyphomicrobiales</taxon>
        <taxon>Boseaceae</taxon>
        <taxon>Bosea</taxon>
    </lineage>
</organism>
<evidence type="ECO:0000313" key="2">
    <source>
        <dbReference type="Proteomes" id="UP000199664"/>
    </source>
</evidence>
<dbReference type="OrthoDB" id="9811054at2"/>
<reference evidence="2" key="1">
    <citation type="submission" date="2016-10" db="EMBL/GenBank/DDBJ databases">
        <authorList>
            <person name="Varghese N."/>
            <person name="Submissions S."/>
        </authorList>
    </citation>
    <scope>NUCLEOTIDE SEQUENCE [LARGE SCALE GENOMIC DNA]</scope>
    <source>
        <strain evidence="2">LMG 26383,CCUG 61248,R- 45681</strain>
    </source>
</reference>
<keyword evidence="2" id="KW-1185">Reference proteome</keyword>
<proteinExistence type="predicted"/>
<dbReference type="EMBL" id="FOAN01000010">
    <property type="protein sequence ID" value="SEM36642.1"/>
    <property type="molecule type" value="Genomic_DNA"/>
</dbReference>